<dbReference type="RefSeq" id="WP_164679311.1">
    <property type="nucleotide sequence ID" value="NZ_CP049057.1"/>
</dbReference>
<accession>A0A6G6GL18</accession>
<name>A0A6G6GL18_9FLAO</name>
<proteinExistence type="predicted"/>
<dbReference type="KEGG" id="mgel:G5B37_06830"/>
<dbReference type="AlphaFoldDB" id="A0A6G6GL18"/>
<dbReference type="Proteomes" id="UP000505306">
    <property type="component" value="Chromosome"/>
</dbReference>
<evidence type="ECO:0000313" key="2">
    <source>
        <dbReference type="Proteomes" id="UP000505306"/>
    </source>
</evidence>
<gene>
    <name evidence="1" type="ORF">G5B37_06830</name>
</gene>
<reference evidence="1 2" key="1">
    <citation type="submission" date="2020-02" db="EMBL/GenBank/DDBJ databases">
        <title>Complete genome sequence of Flavobacteriaceae bacterium.</title>
        <authorList>
            <person name="Kim S.-J."/>
            <person name="Kim Y.-S."/>
            <person name="Kim K.-H."/>
        </authorList>
    </citation>
    <scope>NUCLEOTIDE SEQUENCE [LARGE SCALE GENOMIC DNA]</scope>
    <source>
        <strain evidence="1 2">RR4-40</strain>
    </source>
</reference>
<organism evidence="1 2">
    <name type="scientific">Rasiella rasia</name>
    <dbReference type="NCBI Taxonomy" id="2744027"/>
    <lineage>
        <taxon>Bacteria</taxon>
        <taxon>Pseudomonadati</taxon>
        <taxon>Bacteroidota</taxon>
        <taxon>Flavobacteriia</taxon>
        <taxon>Flavobacteriales</taxon>
        <taxon>Flavobacteriaceae</taxon>
        <taxon>Rasiella</taxon>
    </lineage>
</organism>
<protein>
    <submittedName>
        <fullName evidence="1">Uncharacterized protein</fullName>
    </submittedName>
</protein>
<dbReference type="EMBL" id="CP049057">
    <property type="protein sequence ID" value="QIE59286.1"/>
    <property type="molecule type" value="Genomic_DNA"/>
</dbReference>
<sequence length="112" mass="12477">MAILLTALSVNATAITTTTTEAHNGTQKQLDAHFFGNNAGYFIDQTQQEINFETEEDNIPLSVDDSLFFGTQSNCNTALLSAATHHKKIANENASISKYYTKQILFPFHSFW</sequence>
<keyword evidence="2" id="KW-1185">Reference proteome</keyword>
<evidence type="ECO:0000313" key="1">
    <source>
        <dbReference type="EMBL" id="QIE59286.1"/>
    </source>
</evidence>